<evidence type="ECO:0000256" key="3">
    <source>
        <dbReference type="ARBA" id="ARBA00022840"/>
    </source>
</evidence>
<dbReference type="GO" id="GO:0005524">
    <property type="term" value="F:ATP binding"/>
    <property type="evidence" value="ECO:0007669"/>
    <property type="project" value="UniProtKB-UniRule"/>
</dbReference>
<evidence type="ECO:0000256" key="5">
    <source>
        <dbReference type="SAM" id="MobiDB-lite"/>
    </source>
</evidence>
<organism evidence="7 8">
    <name type="scientific">Zancudomyces culisetae</name>
    <name type="common">Gut fungus</name>
    <name type="synonym">Smittium culisetae</name>
    <dbReference type="NCBI Taxonomy" id="1213189"/>
    <lineage>
        <taxon>Eukaryota</taxon>
        <taxon>Fungi</taxon>
        <taxon>Fungi incertae sedis</taxon>
        <taxon>Zoopagomycota</taxon>
        <taxon>Kickxellomycotina</taxon>
        <taxon>Harpellomycetes</taxon>
        <taxon>Harpellales</taxon>
        <taxon>Legeriomycetaceae</taxon>
        <taxon>Zancudomyces</taxon>
    </lineage>
</organism>
<feature type="compositionally biased region" description="Basic residues" evidence="5">
    <location>
        <begin position="515"/>
        <end position="525"/>
    </location>
</feature>
<dbReference type="OrthoDB" id="2158884at2759"/>
<accession>A0A1R1PJX3</accession>
<feature type="domain" description="Protein kinase" evidence="6">
    <location>
        <begin position="4"/>
        <end position="401"/>
    </location>
</feature>
<keyword evidence="8" id="KW-1185">Reference proteome</keyword>
<proteinExistence type="predicted"/>
<dbReference type="InterPro" id="IPR011009">
    <property type="entry name" value="Kinase-like_dom_sf"/>
</dbReference>
<gene>
    <name evidence="7" type="ORF">AX774_g5281</name>
</gene>
<dbReference type="Gene3D" id="3.30.200.20">
    <property type="entry name" value="Phosphorylase Kinase, domain 1"/>
    <property type="match status" value="1"/>
</dbReference>
<protein>
    <submittedName>
        <fullName evidence="7">Mitogen-activated protein kinase 2</fullName>
    </submittedName>
</protein>
<feature type="region of interest" description="Disordered" evidence="5">
    <location>
        <begin position="180"/>
        <end position="227"/>
    </location>
</feature>
<feature type="region of interest" description="Disordered" evidence="5">
    <location>
        <begin position="505"/>
        <end position="530"/>
    </location>
</feature>
<comment type="caution">
    <text evidence="7">The sequence shown here is derived from an EMBL/GenBank/DDBJ whole genome shotgun (WGS) entry which is preliminary data.</text>
</comment>
<dbReference type="PROSITE" id="PS00108">
    <property type="entry name" value="PROTEIN_KINASE_ST"/>
    <property type="match status" value="1"/>
</dbReference>
<sequence length="756" mass="87367">MNKYKIKGAIGEGAFSTVVVAVNPKDNSMVAIKKMKKRSLRGTAAIKEAKILENLKHENVIKLIEVLRIDYQQALVFEFMEVNLLEYIQNVLTAQREEKKFSNKEYELLVLDIGRQMFNGLKHIHSKGYIHRDIKPENILLKLVDSRNPIVKIADFGLARKTVTREASIIQMNDKSVSNKYENDEKNSLDGKIRSCNHNDTKEPSKKSEAGELLTEERSEAVQNNGQKNRPLTTYVSTRWYRAPELLLNFTTYDTSIDIWATGLILAEILLLYPLFPGRNQADQLKRIFKLINIVPDTKILDQGHEKLHGESFYYWYKGIKAALYLGILLPNNFLKKKCINARDKTKRPLENTNILNNSGFEKVFEEYSIGLVKLLEASLILDPELRPPAKFFYEKISNYYDEILQMHDDEYQRLTLAKLKKAQYYNGTNWDDMYSDGFKQAAILLLPDTINRNNTKKSDMSINSKQLLGSSGRLSDSGSFEFDLKNKKSIKTIRQYIEHSVKIKEAGTQNSKSSPKKNRKKRGKGNAGVKYHRNVENLQEKNTKTSSEKIMREKKKKVKSSNEYESTFYEELFSSEEKSKSINLKPWSETEAKEKSSKDQILGPFQFKEIPLAMCEDYNERVIAGDTRNTISFGSDISTVGRKSHFFERSLIFFTKKERQSKMRDKSHTSLYKMMKQKIKVGLAKKSKRHTERNKVRDFAPEDLEFEIGDMTDNIETAKGHALTRRLSLFIKGTTRAEKRYGMCPKFTFDNKIKV</sequence>
<dbReference type="SMART" id="SM00220">
    <property type="entry name" value="S_TKc"/>
    <property type="match status" value="1"/>
</dbReference>
<keyword evidence="3 4" id="KW-0067">ATP-binding</keyword>
<evidence type="ECO:0000259" key="6">
    <source>
        <dbReference type="PROSITE" id="PS50011"/>
    </source>
</evidence>
<dbReference type="InterPro" id="IPR000719">
    <property type="entry name" value="Prot_kinase_dom"/>
</dbReference>
<dbReference type="InterPro" id="IPR017441">
    <property type="entry name" value="Protein_kinase_ATP_BS"/>
</dbReference>
<keyword evidence="1" id="KW-0723">Serine/threonine-protein kinase</keyword>
<name>A0A1R1PJX3_ZANCU</name>
<keyword evidence="7" id="KW-0808">Transferase</keyword>
<feature type="compositionally biased region" description="Basic and acidic residues" evidence="5">
    <location>
        <begin position="181"/>
        <end position="220"/>
    </location>
</feature>
<dbReference type="InterPro" id="IPR008271">
    <property type="entry name" value="Ser/Thr_kinase_AS"/>
</dbReference>
<reference evidence="8" key="1">
    <citation type="submission" date="2017-01" db="EMBL/GenBank/DDBJ databases">
        <authorList>
            <person name="Wang Y."/>
            <person name="White M."/>
            <person name="Kvist S."/>
            <person name="Moncalvo J.-M."/>
        </authorList>
    </citation>
    <scope>NUCLEOTIDE SEQUENCE [LARGE SCALE GENOMIC DNA]</scope>
    <source>
        <strain evidence="8">COL-18-3</strain>
    </source>
</reference>
<feature type="binding site" evidence="4">
    <location>
        <position position="34"/>
    </location>
    <ligand>
        <name>ATP</name>
        <dbReference type="ChEBI" id="CHEBI:30616"/>
    </ligand>
</feature>
<keyword evidence="7" id="KW-0418">Kinase</keyword>
<dbReference type="InterPro" id="IPR050117">
    <property type="entry name" value="MAPK"/>
</dbReference>
<dbReference type="Gene3D" id="1.10.510.10">
    <property type="entry name" value="Transferase(Phosphotransferase) domain 1"/>
    <property type="match status" value="1"/>
</dbReference>
<dbReference type="PROSITE" id="PS50011">
    <property type="entry name" value="PROTEIN_KINASE_DOM"/>
    <property type="match status" value="1"/>
</dbReference>
<dbReference type="PROSITE" id="PS00107">
    <property type="entry name" value="PROTEIN_KINASE_ATP"/>
    <property type="match status" value="1"/>
</dbReference>
<evidence type="ECO:0000256" key="2">
    <source>
        <dbReference type="ARBA" id="ARBA00022741"/>
    </source>
</evidence>
<evidence type="ECO:0000313" key="7">
    <source>
        <dbReference type="EMBL" id="OMH81266.1"/>
    </source>
</evidence>
<dbReference type="Proteomes" id="UP000188320">
    <property type="component" value="Unassembled WGS sequence"/>
</dbReference>
<dbReference type="PANTHER" id="PTHR24055">
    <property type="entry name" value="MITOGEN-ACTIVATED PROTEIN KINASE"/>
    <property type="match status" value="1"/>
</dbReference>
<dbReference type="SUPFAM" id="SSF56112">
    <property type="entry name" value="Protein kinase-like (PK-like)"/>
    <property type="match status" value="1"/>
</dbReference>
<evidence type="ECO:0000313" key="8">
    <source>
        <dbReference type="Proteomes" id="UP000188320"/>
    </source>
</evidence>
<dbReference type="EMBL" id="LSSK01000940">
    <property type="protein sequence ID" value="OMH81266.1"/>
    <property type="molecule type" value="Genomic_DNA"/>
</dbReference>
<evidence type="ECO:0000256" key="1">
    <source>
        <dbReference type="ARBA" id="ARBA00022527"/>
    </source>
</evidence>
<evidence type="ECO:0000256" key="4">
    <source>
        <dbReference type="PROSITE-ProRule" id="PRU10141"/>
    </source>
</evidence>
<dbReference type="AlphaFoldDB" id="A0A1R1PJX3"/>
<dbReference type="Pfam" id="PF00069">
    <property type="entry name" value="Pkinase"/>
    <property type="match status" value="2"/>
</dbReference>
<dbReference type="GO" id="GO:0004674">
    <property type="term" value="F:protein serine/threonine kinase activity"/>
    <property type="evidence" value="ECO:0007669"/>
    <property type="project" value="UniProtKB-KW"/>
</dbReference>
<keyword evidence="2 4" id="KW-0547">Nucleotide-binding</keyword>